<evidence type="ECO:0000313" key="2">
    <source>
        <dbReference type="EMBL" id="BAC13804.1"/>
    </source>
</evidence>
<keyword evidence="1" id="KW-0472">Membrane</keyword>
<dbReference type="HOGENOM" id="CLU_185001_0_0_9"/>
<dbReference type="eggNOG" id="ENOG50307YW">
    <property type="taxonomic scope" value="Bacteria"/>
</dbReference>
<gene>
    <name evidence="2" type="ordered locus">OB1848</name>
</gene>
<dbReference type="OrthoDB" id="2691647at2"/>
<dbReference type="RefSeq" id="WP_011066244.1">
    <property type="nucleotide sequence ID" value="NC_004193.1"/>
</dbReference>
<evidence type="ECO:0000313" key="3">
    <source>
        <dbReference type="Proteomes" id="UP000000822"/>
    </source>
</evidence>
<dbReference type="Proteomes" id="UP000000822">
    <property type="component" value="Chromosome"/>
</dbReference>
<dbReference type="STRING" id="221109.gene:10734088"/>
<evidence type="ECO:0000256" key="1">
    <source>
        <dbReference type="SAM" id="Phobius"/>
    </source>
</evidence>
<keyword evidence="3" id="KW-1185">Reference proteome</keyword>
<reference evidence="2 3" key="2">
    <citation type="journal article" date="2002" name="Nucleic Acids Res.">
        <title>Genome sequence of Oceanobacillus iheyensis isolated from the Iheya Ridge and its unexpected adaptive capabilities to extreme environments.</title>
        <authorList>
            <person name="Takami H."/>
            <person name="Takaki Y."/>
            <person name="Uchiyama I."/>
        </authorList>
    </citation>
    <scope>NUCLEOTIDE SEQUENCE [LARGE SCALE GENOMIC DNA]</scope>
    <source>
        <strain evidence="3">DSM 14371 / CIP 107618 / JCM 11309 / KCTC 3954 / HTE831</strain>
    </source>
</reference>
<feature type="transmembrane region" description="Helical" evidence="1">
    <location>
        <begin position="6"/>
        <end position="26"/>
    </location>
</feature>
<dbReference type="Pfam" id="PF14004">
    <property type="entry name" value="DUF4227"/>
    <property type="match status" value="1"/>
</dbReference>
<name>Q8EQ66_OCEIH</name>
<proteinExistence type="predicted"/>
<organism evidence="2 3">
    <name type="scientific">Oceanobacillus iheyensis (strain DSM 14371 / CIP 107618 / JCM 11309 / KCTC 3954 / HTE831)</name>
    <dbReference type="NCBI Taxonomy" id="221109"/>
    <lineage>
        <taxon>Bacteria</taxon>
        <taxon>Bacillati</taxon>
        <taxon>Bacillota</taxon>
        <taxon>Bacilli</taxon>
        <taxon>Bacillales</taxon>
        <taxon>Bacillaceae</taxon>
        <taxon>Oceanobacillus</taxon>
    </lineage>
</organism>
<dbReference type="KEGG" id="oih:OB1848"/>
<dbReference type="AlphaFoldDB" id="Q8EQ66"/>
<keyword evidence="1" id="KW-1133">Transmembrane helix</keyword>
<keyword evidence="1" id="KW-0812">Transmembrane</keyword>
<protein>
    <submittedName>
        <fullName evidence="2">Hypothetical conserved protein</fullName>
    </submittedName>
</protein>
<dbReference type="EMBL" id="BA000028">
    <property type="protein sequence ID" value="BAC13804.1"/>
    <property type="molecule type" value="Genomic_DNA"/>
</dbReference>
<dbReference type="InterPro" id="IPR025321">
    <property type="entry name" value="DUF4227"/>
</dbReference>
<accession>Q8EQ66</accession>
<sequence>MSRLLIDMIKIFLLFMISACIFYYALQLMHKEYLDIHRFDPPQGPAVKVFQKNNGLFDLLPFYLLGDE</sequence>
<reference evidence="2 3" key="1">
    <citation type="journal article" date="2001" name="FEMS Microbiol. Lett.">
        <title>Oceanobacillus iheyensis gen. nov., sp. nov., a deep-sea extremely halotolerant and alkaliphilic species isolated from a depth of 1050 m on the Iheya Ridge.</title>
        <authorList>
            <person name="Lu J."/>
            <person name="Nogi Y."/>
            <person name="Takami H."/>
        </authorList>
    </citation>
    <scope>NUCLEOTIDE SEQUENCE [LARGE SCALE GENOMIC DNA]</scope>
    <source>
        <strain evidence="3">DSM 14371 / CIP 107618 / JCM 11309 / KCTC 3954 / HTE831</strain>
    </source>
</reference>